<comment type="caution">
    <text evidence="3">The sequence shown here is derived from an EMBL/GenBank/DDBJ whole genome shotgun (WGS) entry which is preliminary data.</text>
</comment>
<gene>
    <name evidence="3" type="ORF">CPELLU_LOCUS11501</name>
</gene>
<feature type="region of interest" description="Disordered" evidence="1">
    <location>
        <begin position="144"/>
        <end position="167"/>
    </location>
</feature>
<dbReference type="InterPro" id="IPR009071">
    <property type="entry name" value="HMG_box_dom"/>
</dbReference>
<dbReference type="Proteomes" id="UP000789759">
    <property type="component" value="Unassembled WGS sequence"/>
</dbReference>
<dbReference type="InterPro" id="IPR036910">
    <property type="entry name" value="HMG_box_dom_sf"/>
</dbReference>
<dbReference type="OrthoDB" id="2373005at2759"/>
<dbReference type="Pfam" id="PF00505">
    <property type="entry name" value="HMG_box"/>
    <property type="match status" value="1"/>
</dbReference>
<feature type="domain" description="HMG box" evidence="2">
    <location>
        <begin position="58"/>
        <end position="113"/>
    </location>
</feature>
<dbReference type="Gene3D" id="1.10.30.10">
    <property type="entry name" value="High mobility group box domain"/>
    <property type="match status" value="1"/>
</dbReference>
<evidence type="ECO:0000259" key="2">
    <source>
        <dbReference type="Pfam" id="PF00505"/>
    </source>
</evidence>
<dbReference type="EMBL" id="CAJVQA010010242">
    <property type="protein sequence ID" value="CAG8694740.1"/>
    <property type="molecule type" value="Genomic_DNA"/>
</dbReference>
<accession>A0A9N9ETS0</accession>
<protein>
    <submittedName>
        <fullName evidence="3">16163_t:CDS:1</fullName>
    </submittedName>
</protein>
<dbReference type="AlphaFoldDB" id="A0A9N9ETS0"/>
<dbReference type="SUPFAM" id="SSF47095">
    <property type="entry name" value="HMG-box"/>
    <property type="match status" value="1"/>
</dbReference>
<proteinExistence type="predicted"/>
<evidence type="ECO:0000313" key="4">
    <source>
        <dbReference type="Proteomes" id="UP000789759"/>
    </source>
</evidence>
<feature type="non-terminal residue" evidence="3">
    <location>
        <position position="263"/>
    </location>
</feature>
<keyword evidence="4" id="KW-1185">Reference proteome</keyword>
<name>A0A9N9ETS0_9GLOM</name>
<organism evidence="3 4">
    <name type="scientific">Cetraspora pellucida</name>
    <dbReference type="NCBI Taxonomy" id="1433469"/>
    <lineage>
        <taxon>Eukaryota</taxon>
        <taxon>Fungi</taxon>
        <taxon>Fungi incertae sedis</taxon>
        <taxon>Mucoromycota</taxon>
        <taxon>Glomeromycotina</taxon>
        <taxon>Glomeromycetes</taxon>
        <taxon>Diversisporales</taxon>
        <taxon>Gigasporaceae</taxon>
        <taxon>Cetraspora</taxon>
    </lineage>
</organism>
<sequence>MSEYKSSFVNRTCVFINSGNDSMIQSQVIENPQLIKLPFPPEINPHDLVIFHPDGRVPKPLNAFMIYRKLFSETARASGYNLPMNIISLMVSRSWEQEPDKVKNEYKRIAKEAFNYRNELFPKIKPQKKRDQWKTVSFDKPSVRKVRNPKPMKSTNKSTKRQKFELPTSEHQVIPNNNLLSHKFLDDLSDIDMNSPIFSLDLFTDWADFFNNQNTYPSPDLSIFSSGNSSPSSNDLDFPIQEVDDDIVNNLLYINENQSPIYD</sequence>
<evidence type="ECO:0000256" key="1">
    <source>
        <dbReference type="SAM" id="MobiDB-lite"/>
    </source>
</evidence>
<reference evidence="3" key="1">
    <citation type="submission" date="2021-06" db="EMBL/GenBank/DDBJ databases">
        <authorList>
            <person name="Kallberg Y."/>
            <person name="Tangrot J."/>
            <person name="Rosling A."/>
        </authorList>
    </citation>
    <scope>NUCLEOTIDE SEQUENCE</scope>
    <source>
        <strain evidence="3">FL966</strain>
    </source>
</reference>
<evidence type="ECO:0000313" key="3">
    <source>
        <dbReference type="EMBL" id="CAG8694740.1"/>
    </source>
</evidence>